<name>A0ACC2NC89_9HYME</name>
<dbReference type="Proteomes" id="UP001239111">
    <property type="component" value="Chromosome 4"/>
</dbReference>
<keyword evidence="2" id="KW-1185">Reference proteome</keyword>
<reference evidence="1" key="1">
    <citation type="submission" date="2023-04" db="EMBL/GenBank/DDBJ databases">
        <title>A chromosome-level genome assembly of the parasitoid wasp Eretmocerus hayati.</title>
        <authorList>
            <person name="Zhong Y."/>
            <person name="Liu S."/>
            <person name="Liu Y."/>
        </authorList>
    </citation>
    <scope>NUCLEOTIDE SEQUENCE</scope>
    <source>
        <strain evidence="1">ZJU_SS_LIU_2023</strain>
    </source>
</reference>
<comment type="caution">
    <text evidence="1">The sequence shown here is derived from an EMBL/GenBank/DDBJ whole genome shotgun (WGS) entry which is preliminary data.</text>
</comment>
<sequence>MSPDDVVISGMAGRFPESENVEQLRQNLSNKVHMITEDDSRWKLEHPLIPKSIGKVKNLEKFDARFFGIPGKAVSVQDPGSRMLLEHTYEAFIDAGINPRSLRGRKIGVFIGNCASETEGLMMSEKYEVSEDTLLKIHNIFNILFER</sequence>
<gene>
    <name evidence="1" type="ORF">QAD02_010051</name>
</gene>
<dbReference type="EMBL" id="CM056744">
    <property type="protein sequence ID" value="KAJ8668388.1"/>
    <property type="molecule type" value="Genomic_DNA"/>
</dbReference>
<organism evidence="1 2">
    <name type="scientific">Eretmocerus hayati</name>
    <dbReference type="NCBI Taxonomy" id="131215"/>
    <lineage>
        <taxon>Eukaryota</taxon>
        <taxon>Metazoa</taxon>
        <taxon>Ecdysozoa</taxon>
        <taxon>Arthropoda</taxon>
        <taxon>Hexapoda</taxon>
        <taxon>Insecta</taxon>
        <taxon>Pterygota</taxon>
        <taxon>Neoptera</taxon>
        <taxon>Endopterygota</taxon>
        <taxon>Hymenoptera</taxon>
        <taxon>Apocrita</taxon>
        <taxon>Proctotrupomorpha</taxon>
        <taxon>Chalcidoidea</taxon>
        <taxon>Aphelinidae</taxon>
        <taxon>Aphelininae</taxon>
        <taxon>Eretmocerus</taxon>
    </lineage>
</organism>
<evidence type="ECO:0000313" key="1">
    <source>
        <dbReference type="EMBL" id="KAJ8668388.1"/>
    </source>
</evidence>
<evidence type="ECO:0000313" key="2">
    <source>
        <dbReference type="Proteomes" id="UP001239111"/>
    </source>
</evidence>
<proteinExistence type="predicted"/>
<accession>A0ACC2NC89</accession>
<protein>
    <submittedName>
        <fullName evidence="1">Uncharacterized protein</fullName>
    </submittedName>
</protein>